<gene>
    <name evidence="5" type="primary">TES1</name>
    <name evidence="5" type="ORF">VKT23_003188</name>
</gene>
<evidence type="ECO:0000256" key="1">
    <source>
        <dbReference type="ARBA" id="ARBA00006538"/>
    </source>
</evidence>
<dbReference type="InterPro" id="IPR049450">
    <property type="entry name" value="ACOT8-like_C"/>
</dbReference>
<keyword evidence="6" id="KW-1185">Reference proteome</keyword>
<feature type="domain" description="Acyl-CoA thioesterase-like N-terminal HotDog" evidence="3">
    <location>
        <begin position="36"/>
        <end position="119"/>
    </location>
</feature>
<dbReference type="InterPro" id="IPR029069">
    <property type="entry name" value="HotDog_dom_sf"/>
</dbReference>
<dbReference type="CDD" id="cd03445">
    <property type="entry name" value="Thioesterase_II_repeat2"/>
    <property type="match status" value="1"/>
</dbReference>
<dbReference type="GO" id="GO:0016787">
    <property type="term" value="F:hydrolase activity"/>
    <property type="evidence" value="ECO:0007669"/>
    <property type="project" value="UniProtKB-KW"/>
</dbReference>
<dbReference type="InterPro" id="IPR042171">
    <property type="entry name" value="Acyl-CoA_hotdog"/>
</dbReference>
<reference evidence="5 6" key="1">
    <citation type="submission" date="2024-01" db="EMBL/GenBank/DDBJ databases">
        <title>A draft genome for the cacao thread blight pathogen Marasmiellus scandens.</title>
        <authorList>
            <person name="Baruah I.K."/>
            <person name="Leung J."/>
            <person name="Bukari Y."/>
            <person name="Amoako-Attah I."/>
            <person name="Meinhardt L.W."/>
            <person name="Bailey B.A."/>
            <person name="Cohen S.P."/>
        </authorList>
    </citation>
    <scope>NUCLEOTIDE SEQUENCE [LARGE SCALE GENOMIC DNA]</scope>
    <source>
        <strain evidence="5 6">GH-19</strain>
    </source>
</reference>
<dbReference type="Proteomes" id="UP001498398">
    <property type="component" value="Unassembled WGS sequence"/>
</dbReference>
<organism evidence="5 6">
    <name type="scientific">Marasmiellus scandens</name>
    <dbReference type="NCBI Taxonomy" id="2682957"/>
    <lineage>
        <taxon>Eukaryota</taxon>
        <taxon>Fungi</taxon>
        <taxon>Dikarya</taxon>
        <taxon>Basidiomycota</taxon>
        <taxon>Agaricomycotina</taxon>
        <taxon>Agaricomycetes</taxon>
        <taxon>Agaricomycetidae</taxon>
        <taxon>Agaricales</taxon>
        <taxon>Marasmiineae</taxon>
        <taxon>Omphalotaceae</taxon>
        <taxon>Marasmiellus</taxon>
    </lineage>
</organism>
<dbReference type="Gene3D" id="2.40.160.210">
    <property type="entry name" value="Acyl-CoA thioesterase, double hotdog domain"/>
    <property type="match status" value="1"/>
</dbReference>
<proteinExistence type="inferred from homology"/>
<evidence type="ECO:0000259" key="3">
    <source>
        <dbReference type="Pfam" id="PF13622"/>
    </source>
</evidence>
<name>A0ABR1JWZ4_9AGAR</name>
<comment type="similarity">
    <text evidence="1">Belongs to the C/M/P thioester hydrolase family.</text>
</comment>
<evidence type="ECO:0000259" key="4">
    <source>
        <dbReference type="Pfam" id="PF20789"/>
    </source>
</evidence>
<dbReference type="InterPro" id="IPR003703">
    <property type="entry name" value="Acyl_CoA_thio"/>
</dbReference>
<dbReference type="CDD" id="cd03444">
    <property type="entry name" value="Thioesterase_II_repeat1"/>
    <property type="match status" value="1"/>
</dbReference>
<dbReference type="PANTHER" id="PTHR11066">
    <property type="entry name" value="ACYL-COA THIOESTERASE"/>
    <property type="match status" value="1"/>
</dbReference>
<evidence type="ECO:0000256" key="2">
    <source>
        <dbReference type="ARBA" id="ARBA00022801"/>
    </source>
</evidence>
<dbReference type="PANTHER" id="PTHR11066:SF34">
    <property type="entry name" value="ACYL-COENZYME A THIOESTERASE 8"/>
    <property type="match status" value="1"/>
</dbReference>
<dbReference type="EMBL" id="JBANRG010000003">
    <property type="protein sequence ID" value="KAK7468685.1"/>
    <property type="molecule type" value="Genomic_DNA"/>
</dbReference>
<feature type="domain" description="Acyl-CoA thioesterase-like C-terminal" evidence="4">
    <location>
        <begin position="159"/>
        <end position="303"/>
    </location>
</feature>
<accession>A0ABR1JWZ4</accession>
<comment type="caution">
    <text evidence="5">The sequence shown here is derived from an EMBL/GenBank/DDBJ whole genome shotgun (WGS) entry which is preliminary data.</text>
</comment>
<dbReference type="SUPFAM" id="SSF54637">
    <property type="entry name" value="Thioesterase/thiol ester dehydrase-isomerase"/>
    <property type="match status" value="2"/>
</dbReference>
<evidence type="ECO:0000313" key="5">
    <source>
        <dbReference type="EMBL" id="KAK7468685.1"/>
    </source>
</evidence>
<sequence>MESSTNSMNQVEHAQISTALEVERLEVNLFRSKSLWVPTRARGVFGGQVISQALVSATNCVDSAFGLHSLHCYFLTSASPATPIVYYVERLRQGRSYVACSVKAVQKGSLIFILMCSFQKPEPWQPSHQWTMPNVPVPAECELEEERFMQMSKQDGLHPKLKEYFENYAAERQRSPIAVKAAKLHDVSEDGTVRYMYWMQAKNIPAYEPHFQKCILGYLSDLYFIGTASRILGLKSNSRGPNALAMSSTIDHSVWFYNDTFDCGDWLLYVMVSPRTGSGRGIMHGQLFTRQGTLVAVTSQEGVLRADIRGPGPETPAKL</sequence>
<dbReference type="InterPro" id="IPR049449">
    <property type="entry name" value="TesB_ACOT8-like_N"/>
</dbReference>
<keyword evidence="2 5" id="KW-0378">Hydrolase</keyword>
<dbReference type="Pfam" id="PF13622">
    <property type="entry name" value="4HBT_3"/>
    <property type="match status" value="1"/>
</dbReference>
<dbReference type="EC" id="3.1.2.2" evidence="5"/>
<protein>
    <submittedName>
        <fullName evidence="5">Acyl-CoA thioesterase</fullName>
        <ecNumber evidence="5">3.1.2.2</ecNumber>
    </submittedName>
</protein>
<dbReference type="Pfam" id="PF20789">
    <property type="entry name" value="4HBT_3C"/>
    <property type="match status" value="1"/>
</dbReference>
<evidence type="ECO:0000313" key="6">
    <source>
        <dbReference type="Proteomes" id="UP001498398"/>
    </source>
</evidence>